<feature type="transmembrane region" description="Helical" evidence="1">
    <location>
        <begin position="58"/>
        <end position="77"/>
    </location>
</feature>
<dbReference type="RefSeq" id="WP_145211649.1">
    <property type="nucleotide sequence ID" value="NZ_CP036269.1"/>
</dbReference>
<dbReference type="OrthoDB" id="280175at2"/>
<dbReference type="KEGG" id="gaz:Pan241w_09760"/>
<gene>
    <name evidence="2" type="ORF">Pan241w_09760</name>
</gene>
<feature type="transmembrane region" description="Helical" evidence="1">
    <location>
        <begin position="89"/>
        <end position="109"/>
    </location>
</feature>
<dbReference type="Proteomes" id="UP000317171">
    <property type="component" value="Chromosome"/>
</dbReference>
<keyword evidence="1" id="KW-0812">Transmembrane</keyword>
<keyword evidence="1" id="KW-0472">Membrane</keyword>
<evidence type="ECO:0000313" key="2">
    <source>
        <dbReference type="EMBL" id="QDT40917.1"/>
    </source>
</evidence>
<proteinExistence type="predicted"/>
<reference evidence="2 3" key="1">
    <citation type="submission" date="2019-02" db="EMBL/GenBank/DDBJ databases">
        <title>Deep-cultivation of Planctomycetes and their phenomic and genomic characterization uncovers novel biology.</title>
        <authorList>
            <person name="Wiegand S."/>
            <person name="Jogler M."/>
            <person name="Boedeker C."/>
            <person name="Pinto D."/>
            <person name="Vollmers J."/>
            <person name="Rivas-Marin E."/>
            <person name="Kohn T."/>
            <person name="Peeters S.H."/>
            <person name="Heuer A."/>
            <person name="Rast P."/>
            <person name="Oberbeckmann S."/>
            <person name="Bunk B."/>
            <person name="Jeske O."/>
            <person name="Meyerdierks A."/>
            <person name="Storesund J.E."/>
            <person name="Kallscheuer N."/>
            <person name="Luecker S."/>
            <person name="Lage O.M."/>
            <person name="Pohl T."/>
            <person name="Merkel B.J."/>
            <person name="Hornburger P."/>
            <person name="Mueller R.-W."/>
            <person name="Bruemmer F."/>
            <person name="Labrenz M."/>
            <person name="Spormann A.M."/>
            <person name="Op den Camp H."/>
            <person name="Overmann J."/>
            <person name="Amann R."/>
            <person name="Jetten M.S.M."/>
            <person name="Mascher T."/>
            <person name="Medema M.H."/>
            <person name="Devos D.P."/>
            <person name="Kaster A.-K."/>
            <person name="Ovreas L."/>
            <person name="Rohde M."/>
            <person name="Galperin M.Y."/>
            <person name="Jogler C."/>
        </authorList>
    </citation>
    <scope>NUCLEOTIDE SEQUENCE [LARGE SCALE GENOMIC DNA]</scope>
    <source>
        <strain evidence="2 3">Pan241w</strain>
    </source>
</reference>
<feature type="transmembrane region" description="Helical" evidence="1">
    <location>
        <begin position="12"/>
        <end position="30"/>
    </location>
</feature>
<dbReference type="AlphaFoldDB" id="A0A517RAJ4"/>
<accession>A0A517RAJ4</accession>
<feature type="transmembrane region" description="Helical" evidence="1">
    <location>
        <begin position="36"/>
        <end position="53"/>
    </location>
</feature>
<protein>
    <submittedName>
        <fullName evidence="2">Uncharacterized protein</fullName>
    </submittedName>
</protein>
<organism evidence="2 3">
    <name type="scientific">Gimesia alba</name>
    <dbReference type="NCBI Taxonomy" id="2527973"/>
    <lineage>
        <taxon>Bacteria</taxon>
        <taxon>Pseudomonadati</taxon>
        <taxon>Planctomycetota</taxon>
        <taxon>Planctomycetia</taxon>
        <taxon>Planctomycetales</taxon>
        <taxon>Planctomycetaceae</taxon>
        <taxon>Gimesia</taxon>
    </lineage>
</organism>
<keyword evidence="3" id="KW-1185">Reference proteome</keyword>
<evidence type="ECO:0000313" key="3">
    <source>
        <dbReference type="Proteomes" id="UP000317171"/>
    </source>
</evidence>
<evidence type="ECO:0000256" key="1">
    <source>
        <dbReference type="SAM" id="Phobius"/>
    </source>
</evidence>
<name>A0A517RAJ4_9PLAN</name>
<keyword evidence="1" id="KW-1133">Transmembrane helix</keyword>
<dbReference type="EMBL" id="CP036269">
    <property type="protein sequence ID" value="QDT40917.1"/>
    <property type="molecule type" value="Genomic_DNA"/>
</dbReference>
<sequence length="143" mass="15988">MNDLFQRQISSRTGFLLLFLAVVPPLVLSYLKENQIWLGVPLLVVPLILMAVWSDLGFLLGSLAFWGTLLVMTWGTVEEGQVDNPLPGFAAVLGFGLYILFYGPVFLFMKSSNRYKAKWLKESPADLHDLEFHDPGQAARGSK</sequence>